<keyword evidence="1" id="KW-0472">Membrane</keyword>
<keyword evidence="1" id="KW-1133">Transmembrane helix</keyword>
<reference evidence="3" key="1">
    <citation type="submission" date="2018-01" db="EMBL/GenBank/DDBJ databases">
        <title>Complete genome of Tamlana sp. UJ94.</title>
        <authorList>
            <person name="Jung J."/>
            <person name="Chung D."/>
            <person name="Bae S.S."/>
            <person name="Baek K."/>
        </authorList>
    </citation>
    <scope>NUCLEOTIDE SEQUENCE [LARGE SCALE GENOMIC DNA]</scope>
    <source>
        <strain evidence="3">UJ94</strain>
    </source>
</reference>
<gene>
    <name evidence="2" type="ORF">C1A40_14165</name>
</gene>
<sequence>MKIKFKRKRLVANLIISIIWITFGTYNIVDEDHLRWTDYGYLILGVLYFGQYLHDLTYQYLTIQDGIIKKNGLYGYWKKINMNDITWIKKFAGDYTLKTEQKEIKINTDLIDKKALAELDKILGALNLPSEKTPFTNPNPVQS</sequence>
<proteinExistence type="predicted"/>
<dbReference type="RefSeq" id="WP_102997228.1">
    <property type="nucleotide sequence ID" value="NZ_CP025938.1"/>
</dbReference>
<feature type="transmembrane region" description="Helical" evidence="1">
    <location>
        <begin position="12"/>
        <end position="29"/>
    </location>
</feature>
<accession>A0A2I7SN79</accession>
<dbReference type="OrthoDB" id="1452529at2"/>
<dbReference type="KEGG" id="taj:C1A40_14165"/>
<dbReference type="EMBL" id="CP025938">
    <property type="protein sequence ID" value="AUS07356.1"/>
    <property type="molecule type" value="Genomic_DNA"/>
</dbReference>
<feature type="transmembrane region" description="Helical" evidence="1">
    <location>
        <begin position="41"/>
        <end position="61"/>
    </location>
</feature>
<organism evidence="2 3">
    <name type="scientific">Pseudotamlana carrageenivorans</name>
    <dbReference type="NCBI Taxonomy" id="2069432"/>
    <lineage>
        <taxon>Bacteria</taxon>
        <taxon>Pseudomonadati</taxon>
        <taxon>Bacteroidota</taxon>
        <taxon>Flavobacteriia</taxon>
        <taxon>Flavobacteriales</taxon>
        <taxon>Flavobacteriaceae</taxon>
        <taxon>Pseudotamlana</taxon>
    </lineage>
</organism>
<dbReference type="Proteomes" id="UP000236592">
    <property type="component" value="Chromosome"/>
</dbReference>
<keyword evidence="1" id="KW-0812">Transmembrane</keyword>
<dbReference type="AlphaFoldDB" id="A0A2I7SN79"/>
<name>A0A2I7SN79_9FLAO</name>
<evidence type="ECO:0000313" key="3">
    <source>
        <dbReference type="Proteomes" id="UP000236592"/>
    </source>
</evidence>
<evidence type="ECO:0000256" key="1">
    <source>
        <dbReference type="SAM" id="Phobius"/>
    </source>
</evidence>
<protein>
    <submittedName>
        <fullName evidence="2">Uncharacterized protein</fullName>
    </submittedName>
</protein>
<evidence type="ECO:0000313" key="2">
    <source>
        <dbReference type="EMBL" id="AUS07356.1"/>
    </source>
</evidence>
<keyword evidence="3" id="KW-1185">Reference proteome</keyword>